<dbReference type="PANTHER" id="PTHR42709:SF2">
    <property type="entry name" value="INNER MEMBRANE PROTEIN YOHD"/>
    <property type="match status" value="1"/>
</dbReference>
<evidence type="ECO:0000259" key="2">
    <source>
        <dbReference type="Pfam" id="PF09335"/>
    </source>
</evidence>
<dbReference type="EMBL" id="JAUYVH010000001">
    <property type="protein sequence ID" value="MDQ9169536.1"/>
    <property type="molecule type" value="Genomic_DNA"/>
</dbReference>
<comment type="caution">
    <text evidence="3">The sequence shown here is derived from an EMBL/GenBank/DDBJ whole genome shotgun (WGS) entry which is preliminary data.</text>
</comment>
<feature type="transmembrane region" description="Helical" evidence="1">
    <location>
        <begin position="123"/>
        <end position="143"/>
    </location>
</feature>
<accession>A0ABU1BNB3</accession>
<dbReference type="Pfam" id="PF09335">
    <property type="entry name" value="VTT_dom"/>
    <property type="match status" value="1"/>
</dbReference>
<protein>
    <submittedName>
        <fullName evidence="3">DedA family protein</fullName>
    </submittedName>
</protein>
<evidence type="ECO:0000313" key="4">
    <source>
        <dbReference type="Proteomes" id="UP001225596"/>
    </source>
</evidence>
<feature type="transmembrane region" description="Helical" evidence="1">
    <location>
        <begin position="163"/>
        <end position="179"/>
    </location>
</feature>
<proteinExistence type="predicted"/>
<organism evidence="3 4">
    <name type="scientific">Keguizhuia sedimenti</name>
    <dbReference type="NCBI Taxonomy" id="3064264"/>
    <lineage>
        <taxon>Bacteria</taxon>
        <taxon>Pseudomonadati</taxon>
        <taxon>Pseudomonadota</taxon>
        <taxon>Betaproteobacteria</taxon>
        <taxon>Burkholderiales</taxon>
        <taxon>Oxalobacteraceae</taxon>
        <taxon>Keguizhuia</taxon>
    </lineage>
</organism>
<dbReference type="InterPro" id="IPR032816">
    <property type="entry name" value="VTT_dom"/>
</dbReference>
<feature type="transmembrane region" description="Helical" evidence="1">
    <location>
        <begin position="92"/>
        <end position="111"/>
    </location>
</feature>
<keyword evidence="4" id="KW-1185">Reference proteome</keyword>
<dbReference type="Proteomes" id="UP001225596">
    <property type="component" value="Unassembled WGS sequence"/>
</dbReference>
<dbReference type="PANTHER" id="PTHR42709">
    <property type="entry name" value="ALKALINE PHOSPHATASE LIKE PROTEIN"/>
    <property type="match status" value="1"/>
</dbReference>
<name>A0ABU1BNB3_9BURK</name>
<reference evidence="3 4" key="1">
    <citation type="submission" date="2023-08" db="EMBL/GenBank/DDBJ databases">
        <title>Oxalobacteraceae gen .nov., isolated from river sludge outside the plant.</title>
        <authorList>
            <person name="Zhao S.Y."/>
        </authorList>
    </citation>
    <scope>NUCLEOTIDE SEQUENCE [LARGE SCALE GENOMIC DNA]</scope>
    <source>
        <strain evidence="3 4">R-40</strain>
    </source>
</reference>
<feature type="domain" description="VTT" evidence="2">
    <location>
        <begin position="25"/>
        <end position="143"/>
    </location>
</feature>
<dbReference type="RefSeq" id="WP_338435437.1">
    <property type="nucleotide sequence ID" value="NZ_JAUYVH010000001.1"/>
</dbReference>
<sequence>MDIAQLIQQFGYLAIAIGSFLEGEAVLLAGSFAASQGYLNLALVLPIAAAASFLGDLPYFYAGRRYGDSVMERFPALHCHKSRLEQLLHRHHVLMVLTLRFLYGVRIPGLLTLGMSKLPAWRFLVLNFLGAIIWSVGICAAGYGAGRIITRFFDNLDSGEQTFMFVSVLLGSLMLAMLLRRRLGQRECAAQQKQEIGYQEHHRR</sequence>
<evidence type="ECO:0000256" key="1">
    <source>
        <dbReference type="SAM" id="Phobius"/>
    </source>
</evidence>
<gene>
    <name evidence="3" type="ORF">Q8A64_03830</name>
</gene>
<dbReference type="InterPro" id="IPR051311">
    <property type="entry name" value="DedA_domain"/>
</dbReference>
<evidence type="ECO:0000313" key="3">
    <source>
        <dbReference type="EMBL" id="MDQ9169536.1"/>
    </source>
</evidence>
<feature type="transmembrane region" description="Helical" evidence="1">
    <location>
        <begin position="41"/>
        <end position="61"/>
    </location>
</feature>
<keyword evidence="1" id="KW-0472">Membrane</keyword>
<keyword evidence="1" id="KW-0812">Transmembrane</keyword>
<feature type="transmembrane region" description="Helical" evidence="1">
    <location>
        <begin position="12"/>
        <end position="34"/>
    </location>
</feature>
<keyword evidence="1" id="KW-1133">Transmembrane helix</keyword>